<organism evidence="13 14">
    <name type="scientific">Pseudoruegeria aquimaris</name>
    <dbReference type="NCBI Taxonomy" id="393663"/>
    <lineage>
        <taxon>Bacteria</taxon>
        <taxon>Pseudomonadati</taxon>
        <taxon>Pseudomonadota</taxon>
        <taxon>Alphaproteobacteria</taxon>
        <taxon>Rhodobacterales</taxon>
        <taxon>Roseobacteraceae</taxon>
        <taxon>Pseudoruegeria</taxon>
    </lineage>
</organism>
<evidence type="ECO:0000256" key="3">
    <source>
        <dbReference type="ARBA" id="ARBA00009014"/>
    </source>
</evidence>
<evidence type="ECO:0000313" key="13">
    <source>
        <dbReference type="EMBL" id="SLN16577.1"/>
    </source>
</evidence>
<evidence type="ECO:0000313" key="14">
    <source>
        <dbReference type="Proteomes" id="UP000193409"/>
    </source>
</evidence>
<proteinExistence type="inferred from homology"/>
<evidence type="ECO:0000256" key="8">
    <source>
        <dbReference type="ARBA" id="ARBA00022840"/>
    </source>
</evidence>
<keyword evidence="9 11" id="KW-0520">NAD</keyword>
<comment type="pathway">
    <text evidence="2 11">Cofactor biosynthesis; NAD(+) biosynthesis; deamido-NAD(+) from nicotinate D-ribonucleotide: step 1/1.</text>
</comment>
<dbReference type="AlphaFoldDB" id="A0A1Y5RHQ3"/>
<dbReference type="PANTHER" id="PTHR39321:SF3">
    <property type="entry name" value="PHOSPHOPANTETHEINE ADENYLYLTRANSFERASE"/>
    <property type="match status" value="1"/>
</dbReference>
<dbReference type="NCBIfam" id="NF000843">
    <property type="entry name" value="PRK00071.2-2"/>
    <property type="match status" value="1"/>
</dbReference>
<dbReference type="Pfam" id="PF01467">
    <property type="entry name" value="CTP_transf_like"/>
    <property type="match status" value="1"/>
</dbReference>
<dbReference type="EMBL" id="FWFQ01000002">
    <property type="protein sequence ID" value="SLN16577.1"/>
    <property type="molecule type" value="Genomic_DNA"/>
</dbReference>
<keyword evidence="7 11" id="KW-0547">Nucleotide-binding</keyword>
<protein>
    <recommendedName>
        <fullName evidence="11">Probable nicotinate-nucleotide adenylyltransferase</fullName>
        <ecNumber evidence="11">2.7.7.18</ecNumber>
    </recommendedName>
    <alternativeName>
        <fullName evidence="11">Deamido-NAD(+) diphosphorylase</fullName>
    </alternativeName>
    <alternativeName>
        <fullName evidence="11">Deamido-NAD(+) pyrophosphorylase</fullName>
    </alternativeName>
    <alternativeName>
        <fullName evidence="11">Nicotinate mononucleotide adenylyltransferase</fullName>
        <shortName evidence="11">NaMN adenylyltransferase</shortName>
    </alternativeName>
</protein>
<dbReference type="InterPro" id="IPR004821">
    <property type="entry name" value="Cyt_trans-like"/>
</dbReference>
<dbReference type="InterPro" id="IPR005248">
    <property type="entry name" value="NadD/NMNAT"/>
</dbReference>
<evidence type="ECO:0000256" key="4">
    <source>
        <dbReference type="ARBA" id="ARBA00022642"/>
    </source>
</evidence>
<dbReference type="GO" id="GO:0004515">
    <property type="term" value="F:nicotinate-nucleotide adenylyltransferase activity"/>
    <property type="evidence" value="ECO:0007669"/>
    <property type="project" value="UniProtKB-UniRule"/>
</dbReference>
<dbReference type="InterPro" id="IPR014729">
    <property type="entry name" value="Rossmann-like_a/b/a_fold"/>
</dbReference>
<keyword evidence="8 11" id="KW-0067">ATP-binding</keyword>
<dbReference type="UniPathway" id="UPA00253">
    <property type="reaction ID" value="UER00332"/>
</dbReference>
<evidence type="ECO:0000256" key="11">
    <source>
        <dbReference type="HAMAP-Rule" id="MF_00244"/>
    </source>
</evidence>
<evidence type="ECO:0000256" key="2">
    <source>
        <dbReference type="ARBA" id="ARBA00005019"/>
    </source>
</evidence>
<evidence type="ECO:0000256" key="7">
    <source>
        <dbReference type="ARBA" id="ARBA00022741"/>
    </source>
</evidence>
<dbReference type="PANTHER" id="PTHR39321">
    <property type="entry name" value="NICOTINATE-NUCLEOTIDE ADENYLYLTRANSFERASE-RELATED"/>
    <property type="match status" value="1"/>
</dbReference>
<evidence type="ECO:0000259" key="12">
    <source>
        <dbReference type="Pfam" id="PF01467"/>
    </source>
</evidence>
<comment type="function">
    <text evidence="1 11">Catalyzes the reversible adenylation of nicotinate mononucleotide (NaMN) to nicotinic acid adenine dinucleotide (NaAD).</text>
</comment>
<dbReference type="GO" id="GO:0009435">
    <property type="term" value="P:NAD+ biosynthetic process"/>
    <property type="evidence" value="ECO:0007669"/>
    <property type="project" value="UniProtKB-UniRule"/>
</dbReference>
<gene>
    <name evidence="11 13" type="primary">nadD</name>
    <name evidence="13" type="ORF">PSA7680_00465</name>
</gene>
<name>A0A1Y5RHQ3_9RHOB</name>
<evidence type="ECO:0000256" key="9">
    <source>
        <dbReference type="ARBA" id="ARBA00023027"/>
    </source>
</evidence>
<dbReference type="GO" id="GO:0005524">
    <property type="term" value="F:ATP binding"/>
    <property type="evidence" value="ECO:0007669"/>
    <property type="project" value="UniProtKB-KW"/>
</dbReference>
<sequence length="193" mass="21375">MAGRGQKIGLLGGSFDPPHAGHLHITRAALTRFGLDQVWWLVSPGNPLKARGPAPLEKRLAACRALVDHPRIRVTDFEARVGTRYTAETLTALFRHYPGVRFTWLMGADNLASFHRWDRWSTIMASLPVGVIARPGDRISARLSPAANRFRTAQLRGRESHRLPMAPPPAWCFINVPMVDLSSTAIRAQGAWA</sequence>
<evidence type="ECO:0000256" key="6">
    <source>
        <dbReference type="ARBA" id="ARBA00022695"/>
    </source>
</evidence>
<dbReference type="Proteomes" id="UP000193409">
    <property type="component" value="Unassembled WGS sequence"/>
</dbReference>
<evidence type="ECO:0000256" key="5">
    <source>
        <dbReference type="ARBA" id="ARBA00022679"/>
    </source>
</evidence>
<keyword evidence="4 11" id="KW-0662">Pyridine nucleotide biosynthesis</keyword>
<dbReference type="EC" id="2.7.7.18" evidence="11"/>
<comment type="catalytic activity">
    <reaction evidence="10 11">
        <text>nicotinate beta-D-ribonucleotide + ATP + H(+) = deamido-NAD(+) + diphosphate</text>
        <dbReference type="Rhea" id="RHEA:22860"/>
        <dbReference type="ChEBI" id="CHEBI:15378"/>
        <dbReference type="ChEBI" id="CHEBI:30616"/>
        <dbReference type="ChEBI" id="CHEBI:33019"/>
        <dbReference type="ChEBI" id="CHEBI:57502"/>
        <dbReference type="ChEBI" id="CHEBI:58437"/>
        <dbReference type="EC" id="2.7.7.18"/>
    </reaction>
</comment>
<evidence type="ECO:0000256" key="10">
    <source>
        <dbReference type="ARBA" id="ARBA00048721"/>
    </source>
</evidence>
<feature type="domain" description="Cytidyltransferase-like" evidence="12">
    <location>
        <begin position="10"/>
        <end position="188"/>
    </location>
</feature>
<dbReference type="NCBIfam" id="NF000845">
    <property type="entry name" value="PRK00071.2-4"/>
    <property type="match status" value="1"/>
</dbReference>
<dbReference type="CDD" id="cd02165">
    <property type="entry name" value="NMNAT"/>
    <property type="match status" value="1"/>
</dbReference>
<evidence type="ECO:0000256" key="1">
    <source>
        <dbReference type="ARBA" id="ARBA00002324"/>
    </source>
</evidence>
<keyword evidence="5 11" id="KW-0808">Transferase</keyword>
<dbReference type="SUPFAM" id="SSF52374">
    <property type="entry name" value="Nucleotidylyl transferase"/>
    <property type="match status" value="1"/>
</dbReference>
<dbReference type="HAMAP" id="MF_00244">
    <property type="entry name" value="NaMN_adenylyltr"/>
    <property type="match status" value="1"/>
</dbReference>
<dbReference type="NCBIfam" id="TIGR00482">
    <property type="entry name" value="nicotinate (nicotinamide) nucleotide adenylyltransferase"/>
    <property type="match status" value="1"/>
</dbReference>
<accession>A0A1Y5RHQ3</accession>
<dbReference type="Gene3D" id="3.40.50.620">
    <property type="entry name" value="HUPs"/>
    <property type="match status" value="1"/>
</dbReference>
<keyword evidence="6 11" id="KW-0548">Nucleotidyltransferase</keyword>
<keyword evidence="14" id="KW-1185">Reference proteome</keyword>
<comment type="similarity">
    <text evidence="3 11">Belongs to the NadD family.</text>
</comment>
<reference evidence="13 14" key="1">
    <citation type="submission" date="2017-03" db="EMBL/GenBank/DDBJ databases">
        <authorList>
            <person name="Afonso C.L."/>
            <person name="Miller P.J."/>
            <person name="Scott M.A."/>
            <person name="Spackman E."/>
            <person name="Goraichik I."/>
            <person name="Dimitrov K.M."/>
            <person name="Suarez D.L."/>
            <person name="Swayne D.E."/>
        </authorList>
    </citation>
    <scope>NUCLEOTIDE SEQUENCE [LARGE SCALE GENOMIC DNA]</scope>
    <source>
        <strain evidence="13 14">CECT 7680</strain>
    </source>
</reference>